<evidence type="ECO:0000313" key="4">
    <source>
        <dbReference type="Proteomes" id="UP000092124"/>
    </source>
</evidence>
<dbReference type="InterPro" id="IPR006888">
    <property type="entry name" value="XLR/SYCP3/FAM9_dom"/>
</dbReference>
<dbReference type="GO" id="GO:0000795">
    <property type="term" value="C:synaptonemal complex"/>
    <property type="evidence" value="ECO:0007669"/>
    <property type="project" value="TreeGrafter"/>
</dbReference>
<dbReference type="GO" id="GO:0051321">
    <property type="term" value="P:meiotic cell cycle"/>
    <property type="evidence" value="ECO:0007669"/>
    <property type="project" value="TreeGrafter"/>
</dbReference>
<evidence type="ECO:0000259" key="2">
    <source>
        <dbReference type="Pfam" id="PF04803"/>
    </source>
</evidence>
<dbReference type="Pfam" id="PF04803">
    <property type="entry name" value="Cor1"/>
    <property type="match status" value="1"/>
</dbReference>
<gene>
    <name evidence="3" type="ORF">A6R68_23931</name>
</gene>
<dbReference type="PANTHER" id="PTHR19368">
    <property type="entry name" value="XLR/SCP3/FAM9"/>
    <property type="match status" value="1"/>
</dbReference>
<dbReference type="InterPro" id="IPR051443">
    <property type="entry name" value="XLR/SYCP3"/>
</dbReference>
<protein>
    <recommendedName>
        <fullName evidence="2">XLR/SYCP3/FAM9 domain-containing protein</fullName>
    </recommendedName>
</protein>
<accession>A0A1A6HV24</accession>
<dbReference type="EMBL" id="LZPO01008290">
    <property type="protein sequence ID" value="OBS82079.1"/>
    <property type="molecule type" value="Genomic_DNA"/>
</dbReference>
<comment type="caution">
    <text evidence="3">The sequence shown here is derived from an EMBL/GenBank/DDBJ whole genome shotgun (WGS) entry which is preliminary data.</text>
</comment>
<dbReference type="STRING" id="56216.A0A1A6HV24"/>
<evidence type="ECO:0000256" key="1">
    <source>
        <dbReference type="ARBA" id="ARBA00010283"/>
    </source>
</evidence>
<feature type="non-terminal residue" evidence="3">
    <location>
        <position position="1"/>
    </location>
</feature>
<dbReference type="OrthoDB" id="9628813at2759"/>
<evidence type="ECO:0000313" key="3">
    <source>
        <dbReference type="EMBL" id="OBS82079.1"/>
    </source>
</evidence>
<feature type="domain" description="XLR/SYCP3/FAM9" evidence="2">
    <location>
        <begin position="39"/>
        <end position="102"/>
    </location>
</feature>
<name>A0A1A6HV24_NEOLE</name>
<dbReference type="GO" id="GO:0007286">
    <property type="term" value="P:spermatid development"/>
    <property type="evidence" value="ECO:0007669"/>
    <property type="project" value="TreeGrafter"/>
</dbReference>
<reference evidence="3 4" key="1">
    <citation type="submission" date="2016-06" db="EMBL/GenBank/DDBJ databases">
        <title>The Draft Genome Sequence and Annotation of the Desert Woodrat Neotoma lepida.</title>
        <authorList>
            <person name="Campbell M."/>
            <person name="Oakeson K.F."/>
            <person name="Yandell M."/>
            <person name="Halpert J.R."/>
            <person name="Dearing D."/>
        </authorList>
    </citation>
    <scope>NUCLEOTIDE SEQUENCE [LARGE SCALE GENOMIC DNA]</scope>
    <source>
        <strain evidence="3">417</strain>
        <tissue evidence="3">Liver</tissue>
    </source>
</reference>
<feature type="non-terminal residue" evidence="3">
    <location>
        <position position="106"/>
    </location>
</feature>
<organism evidence="3 4">
    <name type="scientific">Neotoma lepida</name>
    <name type="common">Desert woodrat</name>
    <dbReference type="NCBI Taxonomy" id="56216"/>
    <lineage>
        <taxon>Eukaryota</taxon>
        <taxon>Metazoa</taxon>
        <taxon>Chordata</taxon>
        <taxon>Craniata</taxon>
        <taxon>Vertebrata</taxon>
        <taxon>Euteleostomi</taxon>
        <taxon>Mammalia</taxon>
        <taxon>Eutheria</taxon>
        <taxon>Euarchontoglires</taxon>
        <taxon>Glires</taxon>
        <taxon>Rodentia</taxon>
        <taxon>Myomorpha</taxon>
        <taxon>Muroidea</taxon>
        <taxon>Cricetidae</taxon>
        <taxon>Neotominae</taxon>
        <taxon>Neotoma</taxon>
    </lineage>
</organism>
<proteinExistence type="inferred from homology"/>
<dbReference type="PANTHER" id="PTHR19368:SF8">
    <property type="entry name" value="GENE 1140-RELATED"/>
    <property type="match status" value="1"/>
</dbReference>
<dbReference type="Proteomes" id="UP000092124">
    <property type="component" value="Unassembled WGS sequence"/>
</dbReference>
<keyword evidence="4" id="KW-1185">Reference proteome</keyword>
<comment type="similarity">
    <text evidence="1">Belongs to the XLR/SYCP3 family.</text>
</comment>
<dbReference type="AlphaFoldDB" id="A0A1A6HV24"/>
<sequence length="106" mass="12407">DLTKSYTAKRKQFRQDVKTSIKVLNKKLLCIFKTQQKGKSAFQQHAEILQKTVMAQKAAINEAKEISDQFLKNIKVLEDNHQIFDAIEQKRVEKEKENLKMKLTTE</sequence>